<feature type="compositionally biased region" description="Polar residues" evidence="1">
    <location>
        <begin position="288"/>
        <end position="302"/>
    </location>
</feature>
<protein>
    <submittedName>
        <fullName evidence="2">Uncharacterized protein</fullName>
    </submittedName>
</protein>
<evidence type="ECO:0000313" key="3">
    <source>
        <dbReference type="Proteomes" id="UP001487740"/>
    </source>
</evidence>
<reference evidence="2 3" key="1">
    <citation type="submission" date="2023-03" db="EMBL/GenBank/DDBJ databases">
        <title>High-quality genome of Scylla paramamosain provides insights in environmental adaptation.</title>
        <authorList>
            <person name="Zhang L."/>
        </authorList>
    </citation>
    <scope>NUCLEOTIDE SEQUENCE [LARGE SCALE GENOMIC DNA]</scope>
    <source>
        <strain evidence="2">LZ_2023a</strain>
        <tissue evidence="2">Muscle</tissue>
    </source>
</reference>
<evidence type="ECO:0000256" key="1">
    <source>
        <dbReference type="SAM" id="MobiDB-lite"/>
    </source>
</evidence>
<sequence length="489" mass="54340">MACIRADIERLAVRGEAGLSWNENAASFVLTSETPYDTALVRLSSKIDAYLLLLNRHVAIEGFTVDLVEVREEEEEEGGVLNYIQERLVGKRKKGDGKSKAEERLLEAWQVCEVRDYGGVHVLAKVTPEVMPQHCNKDRYSAGQYGEALLHGLRSYYMFDCCHALFQPDAVGLWGGGGSDCMEPVIKCYLVLAWRIAEQGKVGVTSRIRPSLTVTATTAATATKRQGHKRGTETQNIDEEPLTPAKKKMKVGGWDPAPLQASPAKGGSEEVILTPKQKRDIIPVVQYSPKSTNQSPASSARQTNEKVMPQKSTNERTPQKAASQDADDLGELANVTFGFERATPKGRRQTTQGTPRRKSVLLPNWSEEEKNILMRFFDTLNPNHPEQTRVALTCKFASMQFGQELPSKHLYQMIQQKGRSVHPPLDSYTLPGGLKAARAAAAELFHSLNPKVTESKRVAFTCRFMQTQYGVDIKSKELYNILSGEGKMR</sequence>
<gene>
    <name evidence="2" type="ORF">O3P69_009249</name>
</gene>
<evidence type="ECO:0000313" key="2">
    <source>
        <dbReference type="EMBL" id="KAK8384329.1"/>
    </source>
</evidence>
<organism evidence="2 3">
    <name type="scientific">Scylla paramamosain</name>
    <name type="common">Mud crab</name>
    <dbReference type="NCBI Taxonomy" id="85552"/>
    <lineage>
        <taxon>Eukaryota</taxon>
        <taxon>Metazoa</taxon>
        <taxon>Ecdysozoa</taxon>
        <taxon>Arthropoda</taxon>
        <taxon>Crustacea</taxon>
        <taxon>Multicrustacea</taxon>
        <taxon>Malacostraca</taxon>
        <taxon>Eumalacostraca</taxon>
        <taxon>Eucarida</taxon>
        <taxon>Decapoda</taxon>
        <taxon>Pleocyemata</taxon>
        <taxon>Brachyura</taxon>
        <taxon>Eubrachyura</taxon>
        <taxon>Portunoidea</taxon>
        <taxon>Portunidae</taxon>
        <taxon>Portuninae</taxon>
        <taxon>Scylla</taxon>
    </lineage>
</organism>
<name>A0AAW0TA29_SCYPA</name>
<accession>A0AAW0TA29</accession>
<dbReference type="AlphaFoldDB" id="A0AAW0TA29"/>
<keyword evidence="3" id="KW-1185">Reference proteome</keyword>
<proteinExistence type="predicted"/>
<feature type="region of interest" description="Disordered" evidence="1">
    <location>
        <begin position="339"/>
        <end position="358"/>
    </location>
</feature>
<comment type="caution">
    <text evidence="2">The sequence shown here is derived from an EMBL/GenBank/DDBJ whole genome shotgun (WGS) entry which is preliminary data.</text>
</comment>
<dbReference type="Proteomes" id="UP001487740">
    <property type="component" value="Unassembled WGS sequence"/>
</dbReference>
<dbReference type="EMBL" id="JARAKH010000035">
    <property type="protein sequence ID" value="KAK8384329.1"/>
    <property type="molecule type" value="Genomic_DNA"/>
</dbReference>
<feature type="region of interest" description="Disordered" evidence="1">
    <location>
        <begin position="218"/>
        <end position="330"/>
    </location>
</feature>